<name>A0AAW1UEH2_9CUCU</name>
<gene>
    <name evidence="2" type="ORF">WA026_006505</name>
</gene>
<organism evidence="2 3">
    <name type="scientific">Henosepilachna vigintioctopunctata</name>
    <dbReference type="NCBI Taxonomy" id="420089"/>
    <lineage>
        <taxon>Eukaryota</taxon>
        <taxon>Metazoa</taxon>
        <taxon>Ecdysozoa</taxon>
        <taxon>Arthropoda</taxon>
        <taxon>Hexapoda</taxon>
        <taxon>Insecta</taxon>
        <taxon>Pterygota</taxon>
        <taxon>Neoptera</taxon>
        <taxon>Endopterygota</taxon>
        <taxon>Coleoptera</taxon>
        <taxon>Polyphaga</taxon>
        <taxon>Cucujiformia</taxon>
        <taxon>Coccinelloidea</taxon>
        <taxon>Coccinellidae</taxon>
        <taxon>Epilachninae</taxon>
        <taxon>Epilachnini</taxon>
        <taxon>Henosepilachna</taxon>
    </lineage>
</organism>
<keyword evidence="3" id="KW-1185">Reference proteome</keyword>
<feature type="region of interest" description="Disordered" evidence="1">
    <location>
        <begin position="56"/>
        <end position="87"/>
    </location>
</feature>
<comment type="caution">
    <text evidence="2">The sequence shown here is derived from an EMBL/GenBank/DDBJ whole genome shotgun (WGS) entry which is preliminary data.</text>
</comment>
<feature type="compositionally biased region" description="Basic residues" evidence="1">
    <location>
        <begin position="57"/>
        <end position="69"/>
    </location>
</feature>
<accession>A0AAW1UEH2</accession>
<protein>
    <submittedName>
        <fullName evidence="2">Uncharacterized protein</fullName>
    </submittedName>
</protein>
<evidence type="ECO:0000313" key="2">
    <source>
        <dbReference type="EMBL" id="KAK9879435.1"/>
    </source>
</evidence>
<dbReference type="AlphaFoldDB" id="A0AAW1UEH2"/>
<dbReference type="Proteomes" id="UP001431783">
    <property type="component" value="Unassembled WGS sequence"/>
</dbReference>
<sequence length="102" mass="11766">MSEATKPKEIPRDKKVNFLISKFMHYTYSSQFKSQIVARSFIDSLVTHTHILPQTVRNKRSKASNRRRNGLPVVQGTYQTGKNKRHTEIDAVHPSRVCTVLQ</sequence>
<evidence type="ECO:0000313" key="3">
    <source>
        <dbReference type="Proteomes" id="UP001431783"/>
    </source>
</evidence>
<evidence type="ECO:0000256" key="1">
    <source>
        <dbReference type="SAM" id="MobiDB-lite"/>
    </source>
</evidence>
<reference evidence="2 3" key="1">
    <citation type="submission" date="2023-03" db="EMBL/GenBank/DDBJ databases">
        <title>Genome insight into feeding habits of ladybird beetles.</title>
        <authorList>
            <person name="Li H.-S."/>
            <person name="Huang Y.-H."/>
            <person name="Pang H."/>
        </authorList>
    </citation>
    <scope>NUCLEOTIDE SEQUENCE [LARGE SCALE GENOMIC DNA]</scope>
    <source>
        <strain evidence="2">SYSU_2023b</strain>
        <tissue evidence="2">Whole body</tissue>
    </source>
</reference>
<dbReference type="EMBL" id="JARQZJ010000062">
    <property type="protein sequence ID" value="KAK9879435.1"/>
    <property type="molecule type" value="Genomic_DNA"/>
</dbReference>
<proteinExistence type="predicted"/>